<dbReference type="AlphaFoldDB" id="A0A3L7J188"/>
<organism evidence="2 3">
    <name type="scientific">Mycetocola zhadangensis</name>
    <dbReference type="NCBI Taxonomy" id="1164595"/>
    <lineage>
        <taxon>Bacteria</taxon>
        <taxon>Bacillati</taxon>
        <taxon>Actinomycetota</taxon>
        <taxon>Actinomycetes</taxon>
        <taxon>Micrococcales</taxon>
        <taxon>Microbacteriaceae</taxon>
        <taxon>Mycetocola</taxon>
    </lineage>
</organism>
<proteinExistence type="predicted"/>
<reference evidence="2 3" key="1">
    <citation type="submission" date="2018-10" db="EMBL/GenBank/DDBJ databases">
        <authorList>
            <person name="Li J."/>
        </authorList>
    </citation>
    <scope>NUCLEOTIDE SEQUENCE [LARGE SCALE GENOMIC DNA]</scope>
    <source>
        <strain evidence="2 3">ZD1-4</strain>
    </source>
</reference>
<dbReference type="EMBL" id="RCWJ01000002">
    <property type="protein sequence ID" value="RLQ84230.1"/>
    <property type="molecule type" value="Genomic_DNA"/>
</dbReference>
<evidence type="ECO:0000313" key="3">
    <source>
        <dbReference type="Proteomes" id="UP000282460"/>
    </source>
</evidence>
<accession>A0A3L7J188</accession>
<keyword evidence="3" id="KW-1185">Reference proteome</keyword>
<feature type="compositionally biased region" description="Low complexity" evidence="1">
    <location>
        <begin position="17"/>
        <end position="40"/>
    </location>
</feature>
<name>A0A3L7J188_9MICO</name>
<feature type="compositionally biased region" description="Polar residues" evidence="1">
    <location>
        <begin position="1"/>
        <end position="16"/>
    </location>
</feature>
<evidence type="ECO:0000256" key="1">
    <source>
        <dbReference type="SAM" id="MobiDB-lite"/>
    </source>
</evidence>
<evidence type="ECO:0000313" key="2">
    <source>
        <dbReference type="EMBL" id="RLQ84230.1"/>
    </source>
</evidence>
<protein>
    <submittedName>
        <fullName evidence="2">Uncharacterized protein</fullName>
    </submittedName>
</protein>
<feature type="region of interest" description="Disordered" evidence="1">
    <location>
        <begin position="76"/>
        <end position="103"/>
    </location>
</feature>
<feature type="compositionally biased region" description="Low complexity" evidence="1">
    <location>
        <begin position="78"/>
        <end position="91"/>
    </location>
</feature>
<comment type="caution">
    <text evidence="2">The sequence shown here is derived from an EMBL/GenBank/DDBJ whole genome shotgun (WGS) entry which is preliminary data.</text>
</comment>
<feature type="region of interest" description="Disordered" evidence="1">
    <location>
        <begin position="1"/>
        <end position="46"/>
    </location>
</feature>
<gene>
    <name evidence="2" type="ORF">D9V28_08440</name>
</gene>
<sequence>MQNSLPSGSASTTQPVPSGIRRSSIARAPSSNRRANSWSRVPSAGTRSRCNRFLTCFASGTSMNSNLWVRSAEKIMHSSSPGPSGLSASGANPRTLLQNTESA</sequence>
<dbReference type="Proteomes" id="UP000282460">
    <property type="component" value="Unassembled WGS sequence"/>
</dbReference>